<dbReference type="InterPro" id="IPR011051">
    <property type="entry name" value="RmlC_Cupin_sf"/>
</dbReference>
<name>A0A317XJC1_9BASI</name>
<reference evidence="2 3" key="1">
    <citation type="journal article" date="2018" name="Mol. Biol. Evol.">
        <title>Broad Genomic Sampling Reveals a Smut Pathogenic Ancestry of the Fungal Clade Ustilaginomycotina.</title>
        <authorList>
            <person name="Kijpornyongpan T."/>
            <person name="Mondo S.J."/>
            <person name="Barry K."/>
            <person name="Sandor L."/>
            <person name="Lee J."/>
            <person name="Lipzen A."/>
            <person name="Pangilinan J."/>
            <person name="LaButti K."/>
            <person name="Hainaut M."/>
            <person name="Henrissat B."/>
            <person name="Grigoriev I.V."/>
            <person name="Spatafora J.W."/>
            <person name="Aime M.C."/>
        </authorList>
    </citation>
    <scope>NUCLEOTIDE SEQUENCE [LARGE SCALE GENOMIC DNA]</scope>
    <source>
        <strain evidence="2 3">MCA 3645</strain>
    </source>
</reference>
<dbReference type="SUPFAM" id="SSF51182">
    <property type="entry name" value="RmlC-like cupins"/>
    <property type="match status" value="1"/>
</dbReference>
<dbReference type="InParanoid" id="A0A317XJC1"/>
<evidence type="ECO:0000256" key="1">
    <source>
        <dbReference type="SAM" id="MobiDB-lite"/>
    </source>
</evidence>
<dbReference type="PANTHER" id="PTHR36156:SF2">
    <property type="entry name" value="CUPIN TYPE-2 DOMAIN-CONTAINING PROTEIN"/>
    <property type="match status" value="1"/>
</dbReference>
<dbReference type="Gene3D" id="2.60.120.10">
    <property type="entry name" value="Jelly Rolls"/>
    <property type="match status" value="1"/>
</dbReference>
<dbReference type="CDD" id="cd02231">
    <property type="entry name" value="cupin_BLL6423-like"/>
    <property type="match status" value="1"/>
</dbReference>
<proteinExistence type="predicted"/>
<feature type="region of interest" description="Disordered" evidence="1">
    <location>
        <begin position="47"/>
        <end position="73"/>
    </location>
</feature>
<dbReference type="Proteomes" id="UP000246740">
    <property type="component" value="Unassembled WGS sequence"/>
</dbReference>
<dbReference type="InterPro" id="IPR047142">
    <property type="entry name" value="OryJ/VirC-like"/>
</dbReference>
<dbReference type="AlphaFoldDB" id="A0A317XJC1"/>
<dbReference type="OrthoDB" id="5840532at2759"/>
<organism evidence="2 3">
    <name type="scientific">Testicularia cyperi</name>
    <dbReference type="NCBI Taxonomy" id="1882483"/>
    <lineage>
        <taxon>Eukaryota</taxon>
        <taxon>Fungi</taxon>
        <taxon>Dikarya</taxon>
        <taxon>Basidiomycota</taxon>
        <taxon>Ustilaginomycotina</taxon>
        <taxon>Ustilaginomycetes</taxon>
        <taxon>Ustilaginales</taxon>
        <taxon>Anthracoideaceae</taxon>
        <taxon>Testicularia</taxon>
    </lineage>
</organism>
<evidence type="ECO:0000313" key="3">
    <source>
        <dbReference type="Proteomes" id="UP000246740"/>
    </source>
</evidence>
<dbReference type="EMBL" id="KZ819209">
    <property type="protein sequence ID" value="PWY97380.1"/>
    <property type="molecule type" value="Genomic_DNA"/>
</dbReference>
<dbReference type="InterPro" id="IPR014710">
    <property type="entry name" value="RmlC-like_jellyroll"/>
</dbReference>
<keyword evidence="3" id="KW-1185">Reference proteome</keyword>
<evidence type="ECO:0000313" key="2">
    <source>
        <dbReference type="EMBL" id="PWY97380.1"/>
    </source>
</evidence>
<sequence length="173" mass="19242">MVKSDNPSINRFVTGHNEQGKAILINETPIEQTKILDDGTSFGLIWSTDKAPASNSDPRDGAKPPVFSGRSHNPNGGSVLRIVDVAPYSISPMHRTQSLDYGVVMWGEIELELDGGEKRILKQSDICIQRGTNHIWRNLTDKWVRLLFVLLEAEPLEVNGQKLADENFPDVAH</sequence>
<dbReference type="Gene3D" id="2.20.70.150">
    <property type="match status" value="1"/>
</dbReference>
<gene>
    <name evidence="2" type="ORF">BCV70DRAFT_202890</name>
</gene>
<dbReference type="PANTHER" id="PTHR36156">
    <property type="entry name" value="SLR2101 PROTEIN"/>
    <property type="match status" value="1"/>
</dbReference>
<accession>A0A317XJC1</accession>
<dbReference type="STRING" id="1882483.A0A317XJC1"/>
<protein>
    <submittedName>
        <fullName evidence="2">Cupin 2, conserved barrel domain protein</fullName>
    </submittedName>
</protein>